<comment type="similarity">
    <text evidence="1">Belongs to the protein kinase superfamily. TKL Ser/Thr protein kinase family. RAF subfamily.</text>
</comment>
<sequence>MDEEANSWIRRTKFSQTVCHRLDSSRLASIPFTIEANRNPGLKSWPTLAVSGQKPSSSGSQIQRNPVTNKQRALSPPPETVLSDVFKEARSEKKRFSTPLPQRKETEKGIIRGKARNSNSSSNSSPLRHFASMKHNDKVKSRKDSAWTKKYFDYSGGRVMAVDGTDEWVVDMSKLLLGLRFAHGAHSRLYHGIYKDEPVAVKIIRVPDDGENEILAARLEKQFTREVTLLSHLHHQNIIKFVAACKKPPVYCIITEYLSEGSLRAYLHKLEDKSIPLQKLITTALEVARGMEYVHSRGVIHRDLKPENILIDQDYHLKIADFGIACDEAYCDTLADDPGTYRWMAPEMIKRKSYGRKVDVYSFGLILWEMVAGAIPYEDMTPIQAAFAVVNKNLRPVIPKDCPPALHDLIDQCWSLQPEKRPEFWQIVRVLEQFEVSLAHDGTLNLVENLTCQDHKKGLRHWIQKLGPMHHNSSNVSKPKFI</sequence>
<evidence type="ECO:0000256" key="8">
    <source>
        <dbReference type="ARBA" id="ARBA00022840"/>
    </source>
</evidence>
<evidence type="ECO:0000313" key="14">
    <source>
        <dbReference type="RefSeq" id="XP_030549557.1"/>
    </source>
</evidence>
<dbReference type="PANTHER" id="PTHR44329:SF73">
    <property type="entry name" value="OS01G0201200 PROTEIN"/>
    <property type="match status" value="1"/>
</dbReference>
<dbReference type="Proteomes" id="UP000827889">
    <property type="component" value="Chromosome 4"/>
</dbReference>
<evidence type="ECO:0000256" key="1">
    <source>
        <dbReference type="ARBA" id="ARBA00010507"/>
    </source>
</evidence>
<dbReference type="InterPro" id="IPR008271">
    <property type="entry name" value="Ser/Thr_kinase_AS"/>
</dbReference>
<protein>
    <recommendedName>
        <fullName evidence="2">non-specific serine/threonine protein kinase</fullName>
        <ecNumber evidence="2">2.7.11.1</ecNumber>
    </recommendedName>
</protein>
<dbReference type="KEGG" id="rarg:115754623"/>
<evidence type="ECO:0000256" key="6">
    <source>
        <dbReference type="ARBA" id="ARBA00022741"/>
    </source>
</evidence>
<evidence type="ECO:0000313" key="15">
    <source>
        <dbReference type="RefSeq" id="XP_030549560.1"/>
    </source>
</evidence>
<feature type="compositionally biased region" description="Basic and acidic residues" evidence="11">
    <location>
        <begin position="85"/>
        <end position="95"/>
    </location>
</feature>
<comment type="catalytic activity">
    <reaction evidence="10">
        <text>L-seryl-[protein] + ATP = O-phospho-L-seryl-[protein] + ADP + H(+)</text>
        <dbReference type="Rhea" id="RHEA:17989"/>
        <dbReference type="Rhea" id="RHEA-COMP:9863"/>
        <dbReference type="Rhea" id="RHEA-COMP:11604"/>
        <dbReference type="ChEBI" id="CHEBI:15378"/>
        <dbReference type="ChEBI" id="CHEBI:29999"/>
        <dbReference type="ChEBI" id="CHEBI:30616"/>
        <dbReference type="ChEBI" id="CHEBI:83421"/>
        <dbReference type="ChEBI" id="CHEBI:456216"/>
        <dbReference type="EC" id="2.7.11.1"/>
    </reaction>
</comment>
<evidence type="ECO:0000256" key="4">
    <source>
        <dbReference type="ARBA" id="ARBA00022553"/>
    </source>
</evidence>
<reference evidence="14 15" key="1">
    <citation type="submission" date="2025-04" db="UniProtKB">
        <authorList>
            <consortium name="RefSeq"/>
        </authorList>
    </citation>
    <scope>IDENTIFICATION</scope>
</reference>
<dbReference type="PROSITE" id="PS50011">
    <property type="entry name" value="PROTEIN_KINASE_DOM"/>
    <property type="match status" value="1"/>
</dbReference>
<dbReference type="Gene3D" id="1.10.510.10">
    <property type="entry name" value="Transferase(Phosphotransferase) domain 1"/>
    <property type="match status" value="1"/>
</dbReference>
<feature type="compositionally biased region" description="Polar residues" evidence="11">
    <location>
        <begin position="53"/>
        <end position="72"/>
    </location>
</feature>
<dbReference type="Gene3D" id="3.30.200.20">
    <property type="entry name" value="Phosphorylase Kinase, domain 1"/>
    <property type="match status" value="1"/>
</dbReference>
<keyword evidence="6" id="KW-0547">Nucleotide-binding</keyword>
<keyword evidence="5" id="KW-0808">Transferase</keyword>
<keyword evidence="4" id="KW-0597">Phosphoprotein</keyword>
<dbReference type="PROSITE" id="PS00108">
    <property type="entry name" value="PROTEIN_KINASE_ST"/>
    <property type="match status" value="1"/>
</dbReference>
<dbReference type="PANTHER" id="PTHR44329">
    <property type="entry name" value="SERINE/THREONINE-PROTEIN KINASE TNNI3K-RELATED"/>
    <property type="match status" value="1"/>
</dbReference>
<dbReference type="SMART" id="SM00220">
    <property type="entry name" value="S_TKc"/>
    <property type="match status" value="1"/>
</dbReference>
<dbReference type="PRINTS" id="PR00109">
    <property type="entry name" value="TYRKINASE"/>
</dbReference>
<organism evidence="13 14">
    <name type="scientific">Rhodamnia argentea</name>
    <dbReference type="NCBI Taxonomy" id="178133"/>
    <lineage>
        <taxon>Eukaryota</taxon>
        <taxon>Viridiplantae</taxon>
        <taxon>Streptophyta</taxon>
        <taxon>Embryophyta</taxon>
        <taxon>Tracheophyta</taxon>
        <taxon>Spermatophyta</taxon>
        <taxon>Magnoliopsida</taxon>
        <taxon>eudicotyledons</taxon>
        <taxon>Gunneridae</taxon>
        <taxon>Pentapetalae</taxon>
        <taxon>rosids</taxon>
        <taxon>malvids</taxon>
        <taxon>Myrtales</taxon>
        <taxon>Myrtaceae</taxon>
        <taxon>Myrtoideae</taxon>
        <taxon>Myrteae</taxon>
        <taxon>Australasian group</taxon>
        <taxon>Rhodamnia</taxon>
    </lineage>
</organism>
<feature type="region of interest" description="Disordered" evidence="11">
    <location>
        <begin position="41"/>
        <end position="136"/>
    </location>
</feature>
<dbReference type="CDD" id="cd13999">
    <property type="entry name" value="STKc_MAP3K-like"/>
    <property type="match status" value="1"/>
</dbReference>
<keyword evidence="3" id="KW-0723">Serine/threonine-protein kinase</keyword>
<dbReference type="SUPFAM" id="SSF56112">
    <property type="entry name" value="Protein kinase-like (PK-like)"/>
    <property type="match status" value="1"/>
</dbReference>
<dbReference type="Pfam" id="PF07714">
    <property type="entry name" value="PK_Tyr_Ser-Thr"/>
    <property type="match status" value="1"/>
</dbReference>
<evidence type="ECO:0000256" key="2">
    <source>
        <dbReference type="ARBA" id="ARBA00012513"/>
    </source>
</evidence>
<dbReference type="FunFam" id="1.10.510.10:FF:000316">
    <property type="entry name" value="serine/threonine-protein kinase HT1"/>
    <property type="match status" value="1"/>
</dbReference>
<name>A0A8B8QTC1_9MYRT</name>
<keyword evidence="13" id="KW-1185">Reference proteome</keyword>
<evidence type="ECO:0000256" key="9">
    <source>
        <dbReference type="ARBA" id="ARBA00047899"/>
    </source>
</evidence>
<dbReference type="RefSeq" id="XP_030549560.1">
    <property type="nucleotide sequence ID" value="XM_030693700.1"/>
</dbReference>
<evidence type="ECO:0000256" key="3">
    <source>
        <dbReference type="ARBA" id="ARBA00022527"/>
    </source>
</evidence>
<proteinExistence type="inferred from homology"/>
<dbReference type="GO" id="GO:0005524">
    <property type="term" value="F:ATP binding"/>
    <property type="evidence" value="ECO:0007669"/>
    <property type="project" value="UniProtKB-KW"/>
</dbReference>
<dbReference type="EC" id="2.7.11.1" evidence="2"/>
<comment type="catalytic activity">
    <reaction evidence="9">
        <text>L-threonyl-[protein] + ATP = O-phospho-L-threonyl-[protein] + ADP + H(+)</text>
        <dbReference type="Rhea" id="RHEA:46608"/>
        <dbReference type="Rhea" id="RHEA-COMP:11060"/>
        <dbReference type="Rhea" id="RHEA-COMP:11605"/>
        <dbReference type="ChEBI" id="CHEBI:15378"/>
        <dbReference type="ChEBI" id="CHEBI:30013"/>
        <dbReference type="ChEBI" id="CHEBI:30616"/>
        <dbReference type="ChEBI" id="CHEBI:61977"/>
        <dbReference type="ChEBI" id="CHEBI:456216"/>
        <dbReference type="EC" id="2.7.11.1"/>
    </reaction>
</comment>
<dbReference type="InterPro" id="IPR051681">
    <property type="entry name" value="Ser/Thr_Kinases-Pseudokinases"/>
</dbReference>
<feature type="domain" description="Protein kinase" evidence="12">
    <location>
        <begin position="175"/>
        <end position="435"/>
    </location>
</feature>
<evidence type="ECO:0000313" key="13">
    <source>
        <dbReference type="Proteomes" id="UP000827889"/>
    </source>
</evidence>
<dbReference type="GeneID" id="115754623"/>
<dbReference type="InterPro" id="IPR001245">
    <property type="entry name" value="Ser-Thr/Tyr_kinase_cat_dom"/>
</dbReference>
<evidence type="ECO:0000259" key="12">
    <source>
        <dbReference type="PROSITE" id="PS50011"/>
    </source>
</evidence>
<evidence type="ECO:0000256" key="7">
    <source>
        <dbReference type="ARBA" id="ARBA00022777"/>
    </source>
</evidence>
<dbReference type="FunFam" id="3.30.200.20:FF:000060">
    <property type="entry name" value="Serine/threonine-protein kinase isoform 1"/>
    <property type="match status" value="1"/>
</dbReference>
<dbReference type="GO" id="GO:0004674">
    <property type="term" value="F:protein serine/threonine kinase activity"/>
    <property type="evidence" value="ECO:0007669"/>
    <property type="project" value="UniProtKB-KW"/>
</dbReference>
<dbReference type="OrthoDB" id="4062651at2759"/>
<dbReference type="InterPro" id="IPR000719">
    <property type="entry name" value="Prot_kinase_dom"/>
</dbReference>
<dbReference type="AlphaFoldDB" id="A0A8B8QTC1"/>
<keyword evidence="8" id="KW-0067">ATP-binding</keyword>
<evidence type="ECO:0000256" key="5">
    <source>
        <dbReference type="ARBA" id="ARBA00022679"/>
    </source>
</evidence>
<evidence type="ECO:0000256" key="10">
    <source>
        <dbReference type="ARBA" id="ARBA00048679"/>
    </source>
</evidence>
<accession>A0A8B8QTC1</accession>
<keyword evidence="7 14" id="KW-0418">Kinase</keyword>
<dbReference type="InterPro" id="IPR011009">
    <property type="entry name" value="Kinase-like_dom_sf"/>
</dbReference>
<evidence type="ECO:0000256" key="11">
    <source>
        <dbReference type="SAM" id="MobiDB-lite"/>
    </source>
</evidence>
<gene>
    <name evidence="14 15" type="primary">LOC115754623</name>
</gene>
<dbReference type="RefSeq" id="XP_030549557.1">
    <property type="nucleotide sequence ID" value="XM_030693697.1"/>
</dbReference>